<dbReference type="Proteomes" id="UP000076394">
    <property type="component" value="Chromosome"/>
</dbReference>
<dbReference type="OrthoDB" id="1094757at2"/>
<dbReference type="PANTHER" id="PTHR30461">
    <property type="entry name" value="DNA-INVERTASE FROM LAMBDOID PROPHAGE"/>
    <property type="match status" value="1"/>
</dbReference>
<evidence type="ECO:0000259" key="7">
    <source>
        <dbReference type="PROSITE" id="PS51736"/>
    </source>
</evidence>
<keyword evidence="6" id="KW-0175">Coiled coil</keyword>
<dbReference type="PROSITE" id="PS00397">
    <property type="entry name" value="RECOMBINASES_1"/>
    <property type="match status" value="1"/>
</dbReference>
<accession>A0A142V8I0</accession>
<protein>
    <submittedName>
        <fullName evidence="9">Site-specific recombinase, resolvase family</fullName>
    </submittedName>
</protein>
<dbReference type="GO" id="GO:0015074">
    <property type="term" value="P:DNA integration"/>
    <property type="evidence" value="ECO:0007669"/>
    <property type="project" value="UniProtKB-KW"/>
</dbReference>
<evidence type="ECO:0000256" key="3">
    <source>
        <dbReference type="ARBA" id="ARBA00023172"/>
    </source>
</evidence>
<reference evidence="9 10" key="1">
    <citation type="submission" date="2015-03" db="EMBL/GenBank/DDBJ databases">
        <title>Genomic characterization of Dehalococcoides mccartyi strain 11a5, an unusal plasmid-containing chloroethene dechlorinator.</title>
        <authorList>
            <person name="Zhao S."/>
            <person name="Ding C."/>
            <person name="He J."/>
        </authorList>
    </citation>
    <scope>NUCLEOTIDE SEQUENCE [LARGE SCALE GENOMIC DNA]</scope>
    <source>
        <strain evidence="9 10">11a5</strain>
    </source>
</reference>
<dbReference type="InterPro" id="IPR050639">
    <property type="entry name" value="SSR_resolvase"/>
</dbReference>
<dbReference type="Pfam" id="PF13408">
    <property type="entry name" value="Zn_ribbon_recom"/>
    <property type="match status" value="1"/>
</dbReference>
<evidence type="ECO:0000256" key="5">
    <source>
        <dbReference type="PROSITE-ProRule" id="PRU10137"/>
    </source>
</evidence>
<dbReference type="PROSITE" id="PS51737">
    <property type="entry name" value="RECOMBINASE_DNA_BIND"/>
    <property type="match status" value="1"/>
</dbReference>
<dbReference type="EMBL" id="CP011127">
    <property type="protein sequence ID" value="AMU85949.1"/>
    <property type="molecule type" value="Genomic_DNA"/>
</dbReference>
<dbReference type="InterPro" id="IPR038109">
    <property type="entry name" value="DNA_bind_recomb_sf"/>
</dbReference>
<evidence type="ECO:0000313" key="9">
    <source>
        <dbReference type="EMBL" id="AMU85949.1"/>
    </source>
</evidence>
<dbReference type="GO" id="GO:0003677">
    <property type="term" value="F:DNA binding"/>
    <property type="evidence" value="ECO:0007669"/>
    <property type="project" value="UniProtKB-KW"/>
</dbReference>
<dbReference type="GO" id="GO:0000150">
    <property type="term" value="F:DNA strand exchange activity"/>
    <property type="evidence" value="ECO:0007669"/>
    <property type="project" value="InterPro"/>
</dbReference>
<feature type="domain" description="Recombinase" evidence="8">
    <location>
        <begin position="162"/>
        <end position="282"/>
    </location>
</feature>
<evidence type="ECO:0000256" key="1">
    <source>
        <dbReference type="ARBA" id="ARBA00022908"/>
    </source>
</evidence>
<keyword evidence="3" id="KW-0233">DNA recombination</keyword>
<dbReference type="InterPro" id="IPR036162">
    <property type="entry name" value="Resolvase-like_N_sf"/>
</dbReference>
<dbReference type="InterPro" id="IPR011109">
    <property type="entry name" value="DNA_bind_recombinase_dom"/>
</dbReference>
<keyword evidence="2" id="KW-0238">DNA-binding</keyword>
<dbReference type="PATRIC" id="fig|61435.8.peg.118"/>
<dbReference type="Gene3D" id="3.40.50.1390">
    <property type="entry name" value="Resolvase, N-terminal catalytic domain"/>
    <property type="match status" value="1"/>
</dbReference>
<dbReference type="AlphaFoldDB" id="A0A142V8I0"/>
<dbReference type="InterPro" id="IPR006118">
    <property type="entry name" value="Recombinase_CS"/>
</dbReference>
<proteinExistence type="predicted"/>
<evidence type="ECO:0000313" key="10">
    <source>
        <dbReference type="Proteomes" id="UP000076394"/>
    </source>
</evidence>
<dbReference type="SUPFAM" id="SSF53041">
    <property type="entry name" value="Resolvase-like"/>
    <property type="match status" value="1"/>
</dbReference>
<organism evidence="9 10">
    <name type="scientific">Dehalococcoides mccartyi</name>
    <dbReference type="NCBI Taxonomy" id="61435"/>
    <lineage>
        <taxon>Bacteria</taxon>
        <taxon>Bacillati</taxon>
        <taxon>Chloroflexota</taxon>
        <taxon>Dehalococcoidia</taxon>
        <taxon>Dehalococcoidales</taxon>
        <taxon>Dehalococcoidaceae</taxon>
        <taxon>Dehalococcoides</taxon>
    </lineage>
</organism>
<feature type="coiled-coil region" evidence="6">
    <location>
        <begin position="370"/>
        <end position="439"/>
    </location>
</feature>
<dbReference type="Pfam" id="PF07508">
    <property type="entry name" value="Recombinase"/>
    <property type="match status" value="1"/>
</dbReference>
<evidence type="ECO:0000256" key="2">
    <source>
        <dbReference type="ARBA" id="ARBA00023125"/>
    </source>
</evidence>
<dbReference type="PROSITE" id="PS51736">
    <property type="entry name" value="RECOMBINASES_3"/>
    <property type="match status" value="1"/>
</dbReference>
<evidence type="ECO:0000256" key="4">
    <source>
        <dbReference type="PIRSR" id="PIRSR606118-50"/>
    </source>
</evidence>
<dbReference type="SMART" id="SM00857">
    <property type="entry name" value="Resolvase"/>
    <property type="match status" value="1"/>
</dbReference>
<dbReference type="Gene3D" id="3.90.1750.20">
    <property type="entry name" value="Putative Large Serine Recombinase, Chain B, Domain 2"/>
    <property type="match status" value="1"/>
</dbReference>
<dbReference type="CDD" id="cd00338">
    <property type="entry name" value="Ser_Recombinase"/>
    <property type="match status" value="1"/>
</dbReference>
<sequence length="517" mass="58581">MENLIKRAAIYARVSSDKQDVDLSISAQLRALKEYAKHNNYEIVREFIDEAETGRTTARPAFREMISLARHPQKPFEIILVWKYSRFARSREDSIVYKAMLRKNGVQLISINEPRDDTPTGRLLEAIIESLDEFYSDNLGEEVTRGMRESASRGYYLSSKPPYGYIKVRFKDGEKERTKLEIEPNQAAIVVSIYQDIIAGKGLTAITKELNQKGIASPKGKGWGKTGLRIILKNEAYTGTLVYGRNSKRGLEPIKVENACPAIISKAVFEQVQELIKSRTFKSIHPKRASSPFLLSGITFCGHCGKALTGQVAKSGKFAYYICGTLNKKGAGTCPAHYHNSRAFEQKVIQTLKDNILTEENLTHLAEVVNQEMDENSIQYREELNAVLDEMIEVNHRLERLYDAVETGSIPMADLAPRIRELRTRHEKLNERKLQVEQQLSDRHIELASPEILSQYVNDLRKLLTVSELTEKKAFIRSFVQKINVIGDEATLTYEMPLNGLLEQKIGVLPIVQYGGQ</sequence>
<name>A0A142V8I0_9CHLR</name>
<keyword evidence="1" id="KW-0229">DNA integration</keyword>
<dbReference type="InterPro" id="IPR025827">
    <property type="entry name" value="Zn_ribbon_recom_dom"/>
</dbReference>
<gene>
    <name evidence="9" type="primary">ssr</name>
    <name evidence="9" type="ORF">Dm11a5_0118</name>
</gene>
<evidence type="ECO:0000259" key="8">
    <source>
        <dbReference type="PROSITE" id="PS51737"/>
    </source>
</evidence>
<dbReference type="PANTHER" id="PTHR30461:SF23">
    <property type="entry name" value="DNA RECOMBINASE-RELATED"/>
    <property type="match status" value="1"/>
</dbReference>
<feature type="domain" description="Resolvase/invertase-type recombinase catalytic" evidence="7">
    <location>
        <begin position="7"/>
        <end position="154"/>
    </location>
</feature>
<dbReference type="RefSeq" id="WP_062900232.1">
    <property type="nucleotide sequence ID" value="NZ_CP011127.1"/>
</dbReference>
<dbReference type="InterPro" id="IPR006119">
    <property type="entry name" value="Resolv_N"/>
</dbReference>
<feature type="active site" description="O-(5'-phospho-DNA)-serine intermediate" evidence="4 5">
    <location>
        <position position="15"/>
    </location>
</feature>
<evidence type="ECO:0000256" key="6">
    <source>
        <dbReference type="SAM" id="Coils"/>
    </source>
</evidence>
<dbReference type="Pfam" id="PF00239">
    <property type="entry name" value="Resolvase"/>
    <property type="match status" value="1"/>
</dbReference>